<evidence type="ECO:0000313" key="2">
    <source>
        <dbReference type="Proteomes" id="UP000018936"/>
    </source>
</evidence>
<gene>
    <name evidence="1" type="ORF">L345_18146</name>
</gene>
<organism evidence="1 2">
    <name type="scientific">Ophiophagus hannah</name>
    <name type="common">King cobra</name>
    <name type="synonym">Naja hannah</name>
    <dbReference type="NCBI Taxonomy" id="8665"/>
    <lineage>
        <taxon>Eukaryota</taxon>
        <taxon>Metazoa</taxon>
        <taxon>Chordata</taxon>
        <taxon>Craniata</taxon>
        <taxon>Vertebrata</taxon>
        <taxon>Euteleostomi</taxon>
        <taxon>Lepidosauria</taxon>
        <taxon>Squamata</taxon>
        <taxon>Bifurcata</taxon>
        <taxon>Unidentata</taxon>
        <taxon>Episquamata</taxon>
        <taxon>Toxicofera</taxon>
        <taxon>Serpentes</taxon>
        <taxon>Colubroidea</taxon>
        <taxon>Elapidae</taxon>
        <taxon>Elapinae</taxon>
        <taxon>Ophiophagus</taxon>
    </lineage>
</organism>
<feature type="non-terminal residue" evidence="1">
    <location>
        <position position="1"/>
    </location>
</feature>
<feature type="non-terminal residue" evidence="1">
    <location>
        <position position="69"/>
    </location>
</feature>
<proteinExistence type="predicted"/>
<protein>
    <submittedName>
        <fullName evidence="1">Uncharacterized protein</fullName>
    </submittedName>
</protein>
<reference evidence="1 2" key="1">
    <citation type="journal article" date="2013" name="Proc. Natl. Acad. Sci. U.S.A.">
        <title>The king cobra genome reveals dynamic gene evolution and adaptation in the snake venom system.</title>
        <authorList>
            <person name="Vonk F.J."/>
            <person name="Casewell N.R."/>
            <person name="Henkel C.V."/>
            <person name="Heimberg A.M."/>
            <person name="Jansen H.J."/>
            <person name="McCleary R.J."/>
            <person name="Kerkkamp H.M."/>
            <person name="Vos R.A."/>
            <person name="Guerreiro I."/>
            <person name="Calvete J.J."/>
            <person name="Wuster W."/>
            <person name="Woods A.E."/>
            <person name="Logan J.M."/>
            <person name="Harrison R.A."/>
            <person name="Castoe T.A."/>
            <person name="de Koning A.P."/>
            <person name="Pollock D.D."/>
            <person name="Yandell M."/>
            <person name="Calderon D."/>
            <person name="Renjifo C."/>
            <person name="Currier R.B."/>
            <person name="Salgado D."/>
            <person name="Pla D."/>
            <person name="Sanz L."/>
            <person name="Hyder A.S."/>
            <person name="Ribeiro J.M."/>
            <person name="Arntzen J.W."/>
            <person name="van den Thillart G.E."/>
            <person name="Boetzer M."/>
            <person name="Pirovano W."/>
            <person name="Dirks R.P."/>
            <person name="Spaink H.P."/>
            <person name="Duboule D."/>
            <person name="McGlinn E."/>
            <person name="Kini R.M."/>
            <person name="Richardson M.K."/>
        </authorList>
    </citation>
    <scope>NUCLEOTIDE SEQUENCE</scope>
    <source>
        <tissue evidence="1">Blood</tissue>
    </source>
</reference>
<dbReference type="OrthoDB" id="202825at2759"/>
<dbReference type="InterPro" id="IPR004344">
    <property type="entry name" value="TTL/TTLL_fam"/>
</dbReference>
<accession>V8N1J2</accession>
<comment type="caution">
    <text evidence="1">The sequence shown here is derived from an EMBL/GenBank/DDBJ whole genome shotgun (WGS) entry which is preliminary data.</text>
</comment>
<name>V8N1J2_OPHHA</name>
<dbReference type="AlphaFoldDB" id="V8N1J2"/>
<dbReference type="EMBL" id="AZIM01038595">
    <property type="protein sequence ID" value="ETE56144.1"/>
    <property type="molecule type" value="Genomic_DNA"/>
</dbReference>
<dbReference type="Gene3D" id="3.30.470.20">
    <property type="entry name" value="ATP-grasp fold, B domain"/>
    <property type="match status" value="1"/>
</dbReference>
<evidence type="ECO:0000313" key="1">
    <source>
        <dbReference type="EMBL" id="ETE56144.1"/>
    </source>
</evidence>
<keyword evidence="2" id="KW-1185">Reference proteome</keyword>
<dbReference type="Pfam" id="PF03133">
    <property type="entry name" value="TTL"/>
    <property type="match status" value="1"/>
</dbReference>
<sequence>MVALSPPKILGFDILLMKNLKPILLEVNANPSMKIEHEQEVGIRSGHPPASFSSWVPSCPLPQMPLEKN</sequence>
<dbReference type="Proteomes" id="UP000018936">
    <property type="component" value="Unassembled WGS sequence"/>
</dbReference>